<name>A0ABY6YUS8_9ACTN</name>
<proteinExistence type="predicted"/>
<keyword evidence="1" id="KW-0812">Transmembrane</keyword>
<keyword evidence="2" id="KW-0732">Signal</keyword>
<sequence length="237" mass="24593">MAALVVALTSFLVSGSFSASSTSDILMLMTGLGCTLLMLRKRSRFPLVPGTGPSVLPLRVATVGVWIISVVVLICGATLVGPSFELRSFLLVALPSSALLLLSFIRLWNDGKGGGVSDGSPKCILVGGAADAPAGLVKVVVARSAEPRLIFSSPCGVYVGADHMGSLLPGEVSTFCVTPGKHPVFLVFSGVAGPVEYVDGQAGDTLEFIVRRREKIGLLAQLLRPGVALALQRSLPH</sequence>
<keyword evidence="4" id="KW-1185">Reference proteome</keyword>
<evidence type="ECO:0000256" key="2">
    <source>
        <dbReference type="SAM" id="SignalP"/>
    </source>
</evidence>
<evidence type="ECO:0000313" key="3">
    <source>
        <dbReference type="EMBL" id="WAE75746.1"/>
    </source>
</evidence>
<gene>
    <name evidence="3" type="ORF">OUQ99_12010</name>
</gene>
<organism evidence="3 4">
    <name type="scientific">Streptomonospora nanhaiensis</name>
    <dbReference type="NCBI Taxonomy" id="1323731"/>
    <lineage>
        <taxon>Bacteria</taxon>
        <taxon>Bacillati</taxon>
        <taxon>Actinomycetota</taxon>
        <taxon>Actinomycetes</taxon>
        <taxon>Streptosporangiales</taxon>
        <taxon>Nocardiopsidaceae</taxon>
        <taxon>Streptomonospora</taxon>
    </lineage>
</organism>
<reference evidence="3 4" key="1">
    <citation type="journal article" date="2013" name="Int. J. Syst. Evol. Microbiol.">
        <title>Description of Streptomonospora sediminis sp. nov. and Streptomonospora nanhaiensis sp. nov., and reclassification of Nocardiopsis arabia Hozzein &amp; Goodfellow 2008 as Streptomonospora arabica comb. nov. and emended description of the genus Streptomonospora.</title>
        <authorList>
            <person name="Zhang D.F."/>
            <person name="Pan H.Q."/>
            <person name="He J."/>
            <person name="Zhang X.M."/>
            <person name="Zhang Y.G."/>
            <person name="Klenk H.P."/>
            <person name="Hu J.C."/>
            <person name="Li W.J."/>
        </authorList>
    </citation>
    <scope>NUCLEOTIDE SEQUENCE [LARGE SCALE GENOMIC DNA]</scope>
    <source>
        <strain evidence="3 4">12A09</strain>
    </source>
</reference>
<evidence type="ECO:0000313" key="4">
    <source>
        <dbReference type="Proteomes" id="UP001156498"/>
    </source>
</evidence>
<keyword evidence="1" id="KW-1133">Transmembrane helix</keyword>
<evidence type="ECO:0000256" key="1">
    <source>
        <dbReference type="SAM" id="Phobius"/>
    </source>
</evidence>
<feature type="transmembrane region" description="Helical" evidence="1">
    <location>
        <begin position="88"/>
        <end position="108"/>
    </location>
</feature>
<feature type="chain" id="PRO_5046526274" evidence="2">
    <location>
        <begin position="20"/>
        <end position="237"/>
    </location>
</feature>
<dbReference type="Proteomes" id="UP001156498">
    <property type="component" value="Chromosome"/>
</dbReference>
<accession>A0ABY6YUS8</accession>
<dbReference type="EMBL" id="CP113264">
    <property type="protein sequence ID" value="WAE75746.1"/>
    <property type="molecule type" value="Genomic_DNA"/>
</dbReference>
<feature type="signal peptide" evidence="2">
    <location>
        <begin position="1"/>
        <end position="19"/>
    </location>
</feature>
<keyword evidence="1" id="KW-0472">Membrane</keyword>
<feature type="transmembrane region" description="Helical" evidence="1">
    <location>
        <begin position="63"/>
        <end position="81"/>
    </location>
</feature>
<dbReference type="RefSeq" id="WP_267949515.1">
    <property type="nucleotide sequence ID" value="NZ_CP113264.1"/>
</dbReference>
<protein>
    <submittedName>
        <fullName evidence="3">Uncharacterized protein</fullName>
    </submittedName>
</protein>